<feature type="non-terminal residue" evidence="1">
    <location>
        <position position="146"/>
    </location>
</feature>
<accession>A0A0F9SUA7</accession>
<dbReference type="EMBL" id="LAZR01000402">
    <property type="protein sequence ID" value="KKN70454.1"/>
    <property type="molecule type" value="Genomic_DNA"/>
</dbReference>
<reference evidence="1" key="1">
    <citation type="journal article" date="2015" name="Nature">
        <title>Complex archaea that bridge the gap between prokaryotes and eukaryotes.</title>
        <authorList>
            <person name="Spang A."/>
            <person name="Saw J.H."/>
            <person name="Jorgensen S.L."/>
            <person name="Zaremba-Niedzwiedzka K."/>
            <person name="Martijn J."/>
            <person name="Lind A.E."/>
            <person name="van Eijk R."/>
            <person name="Schleper C."/>
            <person name="Guy L."/>
            <person name="Ettema T.J."/>
        </authorList>
    </citation>
    <scope>NUCLEOTIDE SEQUENCE</scope>
</reference>
<name>A0A0F9SUA7_9ZZZZ</name>
<evidence type="ECO:0000313" key="1">
    <source>
        <dbReference type="EMBL" id="KKN70454.1"/>
    </source>
</evidence>
<comment type="caution">
    <text evidence="1">The sequence shown here is derived from an EMBL/GenBank/DDBJ whole genome shotgun (WGS) entry which is preliminary data.</text>
</comment>
<dbReference type="AlphaFoldDB" id="A0A0F9SUA7"/>
<gene>
    <name evidence="1" type="ORF">LCGC14_0430320</name>
</gene>
<proteinExistence type="predicted"/>
<protein>
    <submittedName>
        <fullName evidence="1">Uncharacterized protein</fullName>
    </submittedName>
</protein>
<organism evidence="1">
    <name type="scientific">marine sediment metagenome</name>
    <dbReference type="NCBI Taxonomy" id="412755"/>
    <lineage>
        <taxon>unclassified sequences</taxon>
        <taxon>metagenomes</taxon>
        <taxon>ecological metagenomes</taxon>
    </lineage>
</organism>
<sequence length="146" mass="16549">MAIETLKLDQEQIYKVLRGFWDRYSQRNVLGKIWEGAGQILDNEYLQIFQANQSKAVVSVPVDWHYQWLKFDLELIVDPDATHDHFFFRSTASGGETSVALPGAANADQVAVYINGVYLTEQVGIDYRFDIPSQTVEFSVALTALD</sequence>